<sequence length="294" mass="31655">MLLVTSRRDTCAASPLPSTASVMPLDRLTELHKALSLLEKQVTSRKACLEASLAKKETLTPEDEAWLDHDANLVDECYALDVLLCTPNHDAALAELTLEQKGGCCTVGEVSRKLEDILTSFSRQMRLDARKGMVDTSITDFFCRMGYGEFDCTCFPRVFKDADMARGPVGLVGMFGSVGVIVGSDIVGDICKLVGVGLCGNDSSIACMSSWGTVTDMLTSGVDLDPQFLPFRSLMNGGRGLLNEPWLKVGNDPGMFSNLAKGENIDRGLYPPSPCPPGPNLKLEVAPNNPEPGF</sequence>
<protein>
    <submittedName>
        <fullName evidence="1">Uncharacterized protein</fullName>
    </submittedName>
</protein>
<organism evidence="1 2">
    <name type="scientific">Lentinus tigrinus ALCF2SS1-6</name>
    <dbReference type="NCBI Taxonomy" id="1328759"/>
    <lineage>
        <taxon>Eukaryota</taxon>
        <taxon>Fungi</taxon>
        <taxon>Dikarya</taxon>
        <taxon>Basidiomycota</taxon>
        <taxon>Agaricomycotina</taxon>
        <taxon>Agaricomycetes</taxon>
        <taxon>Polyporales</taxon>
        <taxon>Polyporaceae</taxon>
        <taxon>Lentinus</taxon>
    </lineage>
</organism>
<dbReference type="AlphaFoldDB" id="A0A5C2RUZ7"/>
<dbReference type="EMBL" id="ML122295">
    <property type="protein sequence ID" value="RPD55513.1"/>
    <property type="molecule type" value="Genomic_DNA"/>
</dbReference>
<accession>A0A5C2RUZ7</accession>
<gene>
    <name evidence="1" type="ORF">L227DRAFT_603552</name>
</gene>
<proteinExistence type="predicted"/>
<keyword evidence="2" id="KW-1185">Reference proteome</keyword>
<dbReference type="OrthoDB" id="2507562at2759"/>
<reference evidence="1" key="1">
    <citation type="journal article" date="2018" name="Genome Biol. Evol.">
        <title>Genomics and development of Lentinus tigrinus, a white-rot wood-decaying mushroom with dimorphic fruiting bodies.</title>
        <authorList>
            <person name="Wu B."/>
            <person name="Xu Z."/>
            <person name="Knudson A."/>
            <person name="Carlson A."/>
            <person name="Chen N."/>
            <person name="Kovaka S."/>
            <person name="LaButti K."/>
            <person name="Lipzen A."/>
            <person name="Pennachio C."/>
            <person name="Riley R."/>
            <person name="Schakwitz W."/>
            <person name="Umezawa K."/>
            <person name="Ohm R.A."/>
            <person name="Grigoriev I.V."/>
            <person name="Nagy L.G."/>
            <person name="Gibbons J."/>
            <person name="Hibbett D."/>
        </authorList>
    </citation>
    <scope>NUCLEOTIDE SEQUENCE [LARGE SCALE GENOMIC DNA]</scope>
    <source>
        <strain evidence="1">ALCF2SS1-6</strain>
    </source>
</reference>
<evidence type="ECO:0000313" key="1">
    <source>
        <dbReference type="EMBL" id="RPD55513.1"/>
    </source>
</evidence>
<dbReference type="Proteomes" id="UP000313359">
    <property type="component" value="Unassembled WGS sequence"/>
</dbReference>
<evidence type="ECO:0000313" key="2">
    <source>
        <dbReference type="Proteomes" id="UP000313359"/>
    </source>
</evidence>
<name>A0A5C2RUZ7_9APHY</name>
<dbReference type="STRING" id="1328759.A0A5C2RUZ7"/>